<reference evidence="2 3" key="1">
    <citation type="submission" date="2007-06" db="EMBL/GenBank/DDBJ databases">
        <title>The Genome Sequence of Coccidioides posadasii RMSCC_3488.</title>
        <authorList>
            <consortium name="Coccidioides Genome Resources Consortium"/>
            <consortium name="The Broad Institute Genome Sequencing Platform"/>
            <person name="Henn M.R."/>
            <person name="Sykes S."/>
            <person name="Young S."/>
            <person name="Jaffe D."/>
            <person name="Berlin A."/>
            <person name="Alvarez P."/>
            <person name="Butler J."/>
            <person name="Gnerre S."/>
            <person name="Grabherr M."/>
            <person name="Mauceli E."/>
            <person name="Brockman W."/>
            <person name="Kodira C."/>
            <person name="Alvarado L."/>
            <person name="Zeng Q."/>
            <person name="Crawford M."/>
            <person name="Antoine C."/>
            <person name="Devon K."/>
            <person name="Galgiani J."/>
            <person name="Orsborn K."/>
            <person name="Lewis M.L."/>
            <person name="Nusbaum C."/>
            <person name="Galagan J."/>
            <person name="Birren B."/>
        </authorList>
    </citation>
    <scope>NUCLEOTIDE SEQUENCE [LARGE SCALE GENOMIC DNA]</scope>
    <source>
        <strain evidence="2 3">RMSCC 3488</strain>
    </source>
</reference>
<organism evidence="2 3">
    <name type="scientific">Coccidioides posadasii RMSCC 3488</name>
    <dbReference type="NCBI Taxonomy" id="454284"/>
    <lineage>
        <taxon>Eukaryota</taxon>
        <taxon>Fungi</taxon>
        <taxon>Dikarya</taxon>
        <taxon>Ascomycota</taxon>
        <taxon>Pezizomycotina</taxon>
        <taxon>Eurotiomycetes</taxon>
        <taxon>Eurotiomycetidae</taxon>
        <taxon>Onygenales</taxon>
        <taxon>Onygenaceae</taxon>
        <taxon>Coccidioides</taxon>
    </lineage>
</organism>
<dbReference type="InterPro" id="IPR029327">
    <property type="entry name" value="HAUS4"/>
</dbReference>
<dbReference type="Proteomes" id="UP000054567">
    <property type="component" value="Unassembled WGS sequence"/>
</dbReference>
<dbReference type="AlphaFoldDB" id="A0A0J6F6X9"/>
<dbReference type="Pfam" id="PF14735">
    <property type="entry name" value="HAUS4"/>
    <property type="match status" value="1"/>
</dbReference>
<dbReference type="OrthoDB" id="66964at2759"/>
<dbReference type="GO" id="GO:0051225">
    <property type="term" value="P:spindle assembly"/>
    <property type="evidence" value="ECO:0007669"/>
    <property type="project" value="InterPro"/>
</dbReference>
<protein>
    <recommendedName>
        <fullName evidence="4">HAUS augmin-like complex subunit 4</fullName>
    </recommendedName>
</protein>
<proteinExistence type="predicted"/>
<sequence length="378" mass="42364">MLPQCDPAILNDNPRFKALHQHLTTSILKPDGSTHELDGDPSRREVQVELKKFQIRAAKRRILKRLVCQLPYDLKNGLPDELRDLVAIIALYLDHPTSNTNSRRSTNDNADSVDDTLSLLGPDLNAFRSHLPSLLPAIRNKLDSELSHLKSLAEATSPNHAAKKPDQSRIPQQTRSNDSRLRPLSLKPTMSYSSSASIAKYSLSAQLFERQQALRTLQSVDLPAAQRQLAVTGAKVLSAHTRVMERMIQVLERTKHGSLARAGKARAEYLAAVAEGLDGKVRIMQQDILSSIYTPETLSALQSYRRYLHDTRVQLEEREKKALQELETYEVANNSSRADGDSRGTRARALGDIPKRYGSLIREVEAVRMEIRRLGGKM</sequence>
<dbReference type="GO" id="GO:0070652">
    <property type="term" value="C:HAUS complex"/>
    <property type="evidence" value="ECO:0007669"/>
    <property type="project" value="InterPro"/>
</dbReference>
<name>A0A0J6F6X9_COCPO</name>
<evidence type="ECO:0000256" key="1">
    <source>
        <dbReference type="SAM" id="MobiDB-lite"/>
    </source>
</evidence>
<accession>A0A0J6F6X9</accession>
<dbReference type="VEuPathDB" id="FungiDB:CPAG_01392"/>
<evidence type="ECO:0000313" key="2">
    <source>
        <dbReference type="EMBL" id="KMM65040.1"/>
    </source>
</evidence>
<evidence type="ECO:0008006" key="4">
    <source>
        <dbReference type="Google" id="ProtNLM"/>
    </source>
</evidence>
<reference evidence="3" key="3">
    <citation type="journal article" date="2010" name="Genome Res.">
        <title>Population genomic sequencing of Coccidioides fungi reveals recent hybridization and transposon control.</title>
        <authorList>
            <person name="Neafsey D.E."/>
            <person name="Barker B.M."/>
            <person name="Sharpton T.J."/>
            <person name="Stajich J.E."/>
            <person name="Park D.J."/>
            <person name="Whiston E."/>
            <person name="Hung C.-Y."/>
            <person name="McMahan C."/>
            <person name="White J."/>
            <person name="Sykes S."/>
            <person name="Heiman D."/>
            <person name="Young S."/>
            <person name="Zeng Q."/>
            <person name="Abouelleil A."/>
            <person name="Aftuck L."/>
            <person name="Bessette D."/>
            <person name="Brown A."/>
            <person name="FitzGerald M."/>
            <person name="Lui A."/>
            <person name="Macdonald J.P."/>
            <person name="Priest M."/>
            <person name="Orbach M.J."/>
            <person name="Galgiani J.N."/>
            <person name="Kirkland T.N."/>
            <person name="Cole G.T."/>
            <person name="Birren B.W."/>
            <person name="Henn M.R."/>
            <person name="Taylor J.W."/>
            <person name="Rounsley S.D."/>
        </authorList>
    </citation>
    <scope>NUCLEOTIDE SEQUENCE [LARGE SCALE GENOMIC DNA]</scope>
    <source>
        <strain evidence="3">RMSCC 3488</strain>
    </source>
</reference>
<feature type="region of interest" description="Disordered" evidence="1">
    <location>
        <begin position="154"/>
        <end position="186"/>
    </location>
</feature>
<evidence type="ECO:0000313" key="3">
    <source>
        <dbReference type="Proteomes" id="UP000054567"/>
    </source>
</evidence>
<dbReference type="EMBL" id="DS268109">
    <property type="protein sequence ID" value="KMM65040.1"/>
    <property type="molecule type" value="Genomic_DNA"/>
</dbReference>
<reference evidence="3" key="2">
    <citation type="journal article" date="2009" name="Genome Res.">
        <title>Comparative genomic analyses of the human fungal pathogens Coccidioides and their relatives.</title>
        <authorList>
            <person name="Sharpton T.J."/>
            <person name="Stajich J.E."/>
            <person name="Rounsley S.D."/>
            <person name="Gardner M.J."/>
            <person name="Wortman J.R."/>
            <person name="Jordar V.S."/>
            <person name="Maiti R."/>
            <person name="Kodira C.D."/>
            <person name="Neafsey D.E."/>
            <person name="Zeng Q."/>
            <person name="Hung C.-Y."/>
            <person name="McMahan C."/>
            <person name="Muszewska A."/>
            <person name="Grynberg M."/>
            <person name="Mandel M.A."/>
            <person name="Kellner E.M."/>
            <person name="Barker B.M."/>
            <person name="Galgiani J.N."/>
            <person name="Orbach M.J."/>
            <person name="Kirkland T.N."/>
            <person name="Cole G.T."/>
            <person name="Henn M.R."/>
            <person name="Birren B.W."/>
            <person name="Taylor J.W."/>
        </authorList>
    </citation>
    <scope>NUCLEOTIDE SEQUENCE [LARGE SCALE GENOMIC DNA]</scope>
    <source>
        <strain evidence="3">RMSCC 3488</strain>
    </source>
</reference>
<gene>
    <name evidence="2" type="ORF">CPAG_01392</name>
</gene>